<evidence type="ECO:0000313" key="2">
    <source>
        <dbReference type="EnsemblMetazoa" id="GPAI019269-PA"/>
    </source>
</evidence>
<proteinExistence type="predicted"/>
<keyword evidence="1" id="KW-0472">Membrane</keyword>
<dbReference type="Proteomes" id="UP000092445">
    <property type="component" value="Unassembled WGS sequence"/>
</dbReference>
<evidence type="ECO:0000313" key="3">
    <source>
        <dbReference type="Proteomes" id="UP000092445"/>
    </source>
</evidence>
<reference evidence="2" key="2">
    <citation type="submission" date="2020-05" db="UniProtKB">
        <authorList>
            <consortium name="EnsemblMetazoa"/>
        </authorList>
    </citation>
    <scope>IDENTIFICATION</scope>
    <source>
        <strain evidence="2">IAEA</strain>
    </source>
</reference>
<organism evidence="2 3">
    <name type="scientific">Glossina pallidipes</name>
    <name type="common">Tsetse fly</name>
    <dbReference type="NCBI Taxonomy" id="7398"/>
    <lineage>
        <taxon>Eukaryota</taxon>
        <taxon>Metazoa</taxon>
        <taxon>Ecdysozoa</taxon>
        <taxon>Arthropoda</taxon>
        <taxon>Hexapoda</taxon>
        <taxon>Insecta</taxon>
        <taxon>Pterygota</taxon>
        <taxon>Neoptera</taxon>
        <taxon>Endopterygota</taxon>
        <taxon>Diptera</taxon>
        <taxon>Brachycera</taxon>
        <taxon>Muscomorpha</taxon>
        <taxon>Hippoboscoidea</taxon>
        <taxon>Glossinidae</taxon>
        <taxon>Glossina</taxon>
    </lineage>
</organism>
<sequence>MKKQMMDSAKYEPKSYYKVKNMDFNKIKEQNDIFNNRITELYKQLYVHIHYAAIINLAKLLVKASYDQFFKVSLSAVIYMVLATASTWTICVPQVDSLVAGTGIDMPK</sequence>
<evidence type="ECO:0000256" key="1">
    <source>
        <dbReference type="SAM" id="Phobius"/>
    </source>
</evidence>
<keyword evidence="3" id="KW-1185">Reference proteome</keyword>
<feature type="transmembrane region" description="Helical" evidence="1">
    <location>
        <begin position="69"/>
        <end position="90"/>
    </location>
</feature>
<dbReference type="EnsemblMetazoa" id="GPAI019269-RA">
    <property type="protein sequence ID" value="GPAI019269-PA"/>
    <property type="gene ID" value="GPAI019269"/>
</dbReference>
<keyword evidence="1" id="KW-0812">Transmembrane</keyword>
<dbReference type="AlphaFoldDB" id="A0A1A9ZMH9"/>
<name>A0A1A9ZMH9_GLOPL</name>
<accession>A0A1A9ZMH9</accession>
<dbReference type="VEuPathDB" id="VectorBase:GPAI019269"/>
<reference evidence="3" key="1">
    <citation type="submission" date="2014-03" db="EMBL/GenBank/DDBJ databases">
        <authorList>
            <person name="Aksoy S."/>
            <person name="Warren W."/>
            <person name="Wilson R.K."/>
        </authorList>
    </citation>
    <scope>NUCLEOTIDE SEQUENCE [LARGE SCALE GENOMIC DNA]</scope>
    <source>
        <strain evidence="3">IAEA</strain>
    </source>
</reference>
<protein>
    <submittedName>
        <fullName evidence="2">Uncharacterized protein</fullName>
    </submittedName>
</protein>
<keyword evidence="1" id="KW-1133">Transmembrane helix</keyword>